<feature type="compositionally biased region" description="Low complexity" evidence="1">
    <location>
        <begin position="158"/>
        <end position="173"/>
    </location>
</feature>
<dbReference type="EMBL" id="JACVVK020000212">
    <property type="protein sequence ID" value="KAK7484316.1"/>
    <property type="molecule type" value="Genomic_DNA"/>
</dbReference>
<feature type="compositionally biased region" description="Low complexity" evidence="1">
    <location>
        <begin position="469"/>
        <end position="482"/>
    </location>
</feature>
<organism evidence="2 3">
    <name type="scientific">Batillaria attramentaria</name>
    <dbReference type="NCBI Taxonomy" id="370345"/>
    <lineage>
        <taxon>Eukaryota</taxon>
        <taxon>Metazoa</taxon>
        <taxon>Spiralia</taxon>
        <taxon>Lophotrochozoa</taxon>
        <taxon>Mollusca</taxon>
        <taxon>Gastropoda</taxon>
        <taxon>Caenogastropoda</taxon>
        <taxon>Sorbeoconcha</taxon>
        <taxon>Cerithioidea</taxon>
        <taxon>Batillariidae</taxon>
        <taxon>Batillaria</taxon>
    </lineage>
</organism>
<dbReference type="AlphaFoldDB" id="A0ABD0KB19"/>
<accession>A0ABD0KB19</accession>
<proteinExistence type="predicted"/>
<feature type="region of interest" description="Disordered" evidence="1">
    <location>
        <begin position="1"/>
        <end position="176"/>
    </location>
</feature>
<dbReference type="Proteomes" id="UP001519460">
    <property type="component" value="Unassembled WGS sequence"/>
</dbReference>
<evidence type="ECO:0000313" key="2">
    <source>
        <dbReference type="EMBL" id="KAK7484316.1"/>
    </source>
</evidence>
<comment type="caution">
    <text evidence="2">The sequence shown here is derived from an EMBL/GenBank/DDBJ whole genome shotgun (WGS) entry which is preliminary data.</text>
</comment>
<evidence type="ECO:0000313" key="3">
    <source>
        <dbReference type="Proteomes" id="UP001519460"/>
    </source>
</evidence>
<evidence type="ECO:0000256" key="1">
    <source>
        <dbReference type="SAM" id="MobiDB-lite"/>
    </source>
</evidence>
<keyword evidence="3" id="KW-1185">Reference proteome</keyword>
<reference evidence="2 3" key="1">
    <citation type="journal article" date="2023" name="Sci. Data">
        <title>Genome assembly of the Korean intertidal mud-creeper Batillaria attramentaria.</title>
        <authorList>
            <person name="Patra A.K."/>
            <person name="Ho P.T."/>
            <person name="Jun S."/>
            <person name="Lee S.J."/>
            <person name="Kim Y."/>
            <person name="Won Y.J."/>
        </authorList>
    </citation>
    <scope>NUCLEOTIDE SEQUENCE [LARGE SCALE GENOMIC DNA]</scope>
    <source>
        <strain evidence="2">Wonlab-2016</strain>
    </source>
</reference>
<feature type="compositionally biased region" description="Low complexity" evidence="1">
    <location>
        <begin position="123"/>
        <end position="133"/>
    </location>
</feature>
<gene>
    <name evidence="2" type="ORF">BaRGS_00024441</name>
</gene>
<feature type="compositionally biased region" description="Polar residues" evidence="1">
    <location>
        <begin position="1"/>
        <end position="12"/>
    </location>
</feature>
<feature type="region of interest" description="Disordered" evidence="1">
    <location>
        <begin position="261"/>
        <end position="337"/>
    </location>
</feature>
<sequence>EDSSSDVFSTGGSPPDKHDSSKSTSSRRPYLPQPQKHRSGSGSEPPVLKKLPVKASNSDPAANSRHRNGPGHVTFGGRVSPNPSSNAKMNGLEGLHKNESFPKTCRKRNLSSSSLPGTLMGASSVSVSSSLDCAEADEEGGAGDEAQGDSGVVDSPFSPKDGSSASFPSSSPSQCRKIGQQVFKGMPQRHQNGKTYLVRSVSDYTPRGTPFSPTLTAASLPPGNKLQDLDIVGESFESRFPWQRDVSVQCNLNLYNYRRARQDGGSTSSSQSGDLVVSSVDLPCNNSNNSVNTVDSHQPYPHPSLQGDPKALNSNATSGVTRRANFTRRPRPNSMGALDNARYQSELSRFRDMVTRRGERKSDPQIMQSPPTGWRRVPLVFQEEVESVSDLESILEYPDECPSDISRQTSFTSFDTEDEIMRHYDGDGNEITETGENCRATTDVLYSPSVSPPMWATIDDGDLSDSDESTATSTSVASAAKSGRTSQPQPAAVCSQYRPGEITVPLIIRFKQ</sequence>
<name>A0ABD0KB19_9CAEN</name>
<feature type="compositionally biased region" description="Acidic residues" evidence="1">
    <location>
        <begin position="459"/>
        <end position="468"/>
    </location>
</feature>
<feature type="region of interest" description="Disordered" evidence="1">
    <location>
        <begin position="457"/>
        <end position="493"/>
    </location>
</feature>
<feature type="non-terminal residue" evidence="2">
    <location>
        <position position="1"/>
    </location>
</feature>
<protein>
    <submittedName>
        <fullName evidence="2">Uncharacterized protein</fullName>
    </submittedName>
</protein>
<feature type="compositionally biased region" description="Low complexity" evidence="1">
    <location>
        <begin position="263"/>
        <end position="294"/>
    </location>
</feature>